<sequence length="395" mass="43254">MRRTPDPETKKVELIVPQDVPEDAPVYTGPQTSQLNLANPAQSNLYGSVEAKAAVGALERALLGQNRSLRREEAAEAADVSLLGARKMWRALGLPNLKDEDVFFTPFDVEALRTMADLVDNADITESGVMSIVRSVGQMTDRMVAWQIEALVEDMVAHRGVTDAEARRHLLTILPQLIEQLDQLIHYGFRRQLNAAVIRLALKAEKPGEADADEDGDDRFRPLPLVRGIGFADLVSYTSLSRRMGESTLASLVQHFEQRCAEIVAVGGGRIIKTVGDEILFLTESPEAGARISLALSRMIDEDPALPEARVAFVWGRILPRLGDVYGPTVNLASRLVALAEPGVVLVDADTAEVLRGDERFVLRPQSVRNVRGFGDVQPVVLDPGIGPELEIDFE</sequence>
<evidence type="ECO:0000313" key="2">
    <source>
        <dbReference type="EMBL" id="QPT54710.1"/>
    </source>
</evidence>
<name>A0A7T3CKH9_9MICC</name>
<dbReference type="AlphaFoldDB" id="A0A7T3CKH9"/>
<dbReference type="Pfam" id="PF00211">
    <property type="entry name" value="Guanylate_cyc"/>
    <property type="match status" value="1"/>
</dbReference>
<feature type="domain" description="Guanylate cyclase" evidence="1">
    <location>
        <begin position="228"/>
        <end position="337"/>
    </location>
</feature>
<dbReference type="GO" id="GO:0035556">
    <property type="term" value="P:intracellular signal transduction"/>
    <property type="evidence" value="ECO:0007669"/>
    <property type="project" value="InterPro"/>
</dbReference>
<gene>
    <name evidence="2" type="ORF">I6G21_06985</name>
</gene>
<reference evidence="2 3" key="1">
    <citation type="submission" date="2020-12" db="EMBL/GenBank/DDBJ databases">
        <title>FDA dAtabase for Regulatory Grade micrObial Sequences (FDA-ARGOS): Supporting development and validation of Infectious Disease Dx tests.</title>
        <authorList>
            <person name="Sproer C."/>
            <person name="Gronow S."/>
            <person name="Severitt S."/>
            <person name="Schroder I."/>
            <person name="Tallon L."/>
            <person name="Sadzewicz L."/>
            <person name="Zhao X."/>
            <person name="Boylan J."/>
            <person name="Ott S."/>
            <person name="Bowen H."/>
            <person name="Vavikolanu K."/>
            <person name="Mehta A."/>
            <person name="Aluvathingal J."/>
            <person name="Nadendla S."/>
            <person name="Lowell S."/>
            <person name="Myers T."/>
            <person name="Yan Y."/>
            <person name="Sichtig H."/>
        </authorList>
    </citation>
    <scope>NUCLEOTIDE SEQUENCE [LARGE SCALE GENOMIC DNA]</scope>
    <source>
        <strain evidence="2 3">FDAARGOS_864</strain>
    </source>
</reference>
<dbReference type="CDD" id="cd07302">
    <property type="entry name" value="CHD"/>
    <property type="match status" value="1"/>
</dbReference>
<dbReference type="GO" id="GO:0009190">
    <property type="term" value="P:cyclic nucleotide biosynthetic process"/>
    <property type="evidence" value="ECO:0007669"/>
    <property type="project" value="InterPro"/>
</dbReference>
<dbReference type="EMBL" id="CP065738">
    <property type="protein sequence ID" value="QPT54710.1"/>
    <property type="molecule type" value="Genomic_DNA"/>
</dbReference>
<evidence type="ECO:0000259" key="1">
    <source>
        <dbReference type="PROSITE" id="PS50125"/>
    </source>
</evidence>
<dbReference type="InterPro" id="IPR001054">
    <property type="entry name" value="A/G_cyclase"/>
</dbReference>
<dbReference type="Proteomes" id="UP000594975">
    <property type="component" value="Chromosome"/>
</dbReference>
<protein>
    <submittedName>
        <fullName evidence="2">Adenylate/guanylate cyclase domain-containing protein</fullName>
    </submittedName>
</protein>
<accession>A0A7T3CKH9</accession>
<dbReference type="Gene3D" id="3.30.70.1230">
    <property type="entry name" value="Nucleotide cyclase"/>
    <property type="match status" value="1"/>
</dbReference>
<dbReference type="SMART" id="SM00044">
    <property type="entry name" value="CYCc"/>
    <property type="match status" value="1"/>
</dbReference>
<dbReference type="GO" id="GO:0004016">
    <property type="term" value="F:adenylate cyclase activity"/>
    <property type="evidence" value="ECO:0007669"/>
    <property type="project" value="UniProtKB-ARBA"/>
</dbReference>
<dbReference type="PROSITE" id="PS50125">
    <property type="entry name" value="GUANYLATE_CYCLASE_2"/>
    <property type="match status" value="1"/>
</dbReference>
<evidence type="ECO:0000313" key="3">
    <source>
        <dbReference type="Proteomes" id="UP000594975"/>
    </source>
</evidence>
<dbReference type="InterPro" id="IPR029787">
    <property type="entry name" value="Nucleotide_cyclase"/>
</dbReference>
<proteinExistence type="predicted"/>
<organism evidence="2 3">
    <name type="scientific">Rothia kristinae</name>
    <dbReference type="NCBI Taxonomy" id="37923"/>
    <lineage>
        <taxon>Bacteria</taxon>
        <taxon>Bacillati</taxon>
        <taxon>Actinomycetota</taxon>
        <taxon>Actinomycetes</taxon>
        <taxon>Micrococcales</taxon>
        <taxon>Micrococcaceae</taxon>
        <taxon>Rothia</taxon>
    </lineage>
</organism>
<dbReference type="SUPFAM" id="SSF55073">
    <property type="entry name" value="Nucleotide cyclase"/>
    <property type="match status" value="1"/>
</dbReference>
<dbReference type="KEGG" id="rkr:I6G21_06985"/>